<protein>
    <submittedName>
        <fullName evidence="2">NAD(P)H dehydrogenase (Quinone)</fullName>
        <ecNumber evidence="2">1.6.5.2</ecNumber>
    </submittedName>
</protein>
<dbReference type="InterPro" id="IPR052718">
    <property type="entry name" value="NmrA-type_oxidoreductase"/>
</dbReference>
<feature type="domain" description="NAD(P)-binding" evidence="1">
    <location>
        <begin position="7"/>
        <end position="181"/>
    </location>
</feature>
<dbReference type="PANTHER" id="PTHR47129:SF1">
    <property type="entry name" value="NMRA-LIKE DOMAIN-CONTAINING PROTEIN"/>
    <property type="match status" value="1"/>
</dbReference>
<dbReference type="EC" id="1.6.5.2" evidence="2"/>
<dbReference type="Gene3D" id="3.40.50.720">
    <property type="entry name" value="NAD(P)-binding Rossmann-like Domain"/>
    <property type="match status" value="1"/>
</dbReference>
<dbReference type="EMBL" id="JAASQR010000004">
    <property type="protein sequence ID" value="NIJ17916.1"/>
    <property type="molecule type" value="Genomic_DNA"/>
</dbReference>
<dbReference type="AlphaFoldDB" id="A0A846MHV3"/>
<reference evidence="2 3" key="1">
    <citation type="submission" date="2020-03" db="EMBL/GenBank/DDBJ databases">
        <title>Genomic Encyclopedia of Type Strains, Phase IV (KMG-IV): sequencing the most valuable type-strain genomes for metagenomic binning, comparative biology and taxonomic classification.</title>
        <authorList>
            <person name="Goeker M."/>
        </authorList>
    </citation>
    <scope>NUCLEOTIDE SEQUENCE [LARGE SCALE GENOMIC DNA]</scope>
    <source>
        <strain evidence="2 3">DSM 21299</strain>
    </source>
</reference>
<organism evidence="2 3">
    <name type="scientific">Sphingobium vermicomposti</name>
    <dbReference type="NCBI Taxonomy" id="529005"/>
    <lineage>
        <taxon>Bacteria</taxon>
        <taxon>Pseudomonadati</taxon>
        <taxon>Pseudomonadota</taxon>
        <taxon>Alphaproteobacteria</taxon>
        <taxon>Sphingomonadales</taxon>
        <taxon>Sphingomonadaceae</taxon>
        <taxon>Sphingobium</taxon>
    </lineage>
</organism>
<evidence type="ECO:0000313" key="3">
    <source>
        <dbReference type="Proteomes" id="UP000576821"/>
    </source>
</evidence>
<dbReference type="Pfam" id="PF13460">
    <property type="entry name" value="NAD_binding_10"/>
    <property type="match status" value="1"/>
</dbReference>
<keyword evidence="3" id="KW-1185">Reference proteome</keyword>
<gene>
    <name evidence="2" type="ORF">FHS54_002916</name>
</gene>
<dbReference type="Proteomes" id="UP000576821">
    <property type="component" value="Unassembled WGS sequence"/>
</dbReference>
<keyword evidence="2" id="KW-0560">Oxidoreductase</keyword>
<dbReference type="InterPro" id="IPR036291">
    <property type="entry name" value="NAD(P)-bd_dom_sf"/>
</dbReference>
<dbReference type="Gene3D" id="3.90.25.10">
    <property type="entry name" value="UDP-galactose 4-epimerase, domain 1"/>
    <property type="match status" value="1"/>
</dbReference>
<evidence type="ECO:0000259" key="1">
    <source>
        <dbReference type="Pfam" id="PF13460"/>
    </source>
</evidence>
<accession>A0A846MHV3</accession>
<dbReference type="SUPFAM" id="SSF51735">
    <property type="entry name" value="NAD(P)-binding Rossmann-fold domains"/>
    <property type="match status" value="1"/>
</dbReference>
<dbReference type="RefSeq" id="WP_167304795.1">
    <property type="nucleotide sequence ID" value="NZ_JAASQR010000004.1"/>
</dbReference>
<dbReference type="InterPro" id="IPR016040">
    <property type="entry name" value="NAD(P)-bd_dom"/>
</dbReference>
<dbReference type="PANTHER" id="PTHR47129">
    <property type="entry name" value="QUINONE OXIDOREDUCTASE 2"/>
    <property type="match status" value="1"/>
</dbReference>
<name>A0A846MHV3_9SPHN</name>
<comment type="caution">
    <text evidence="2">The sequence shown here is derived from an EMBL/GenBank/DDBJ whole genome shotgun (WGS) entry which is preliminary data.</text>
</comment>
<evidence type="ECO:0000313" key="2">
    <source>
        <dbReference type="EMBL" id="NIJ17916.1"/>
    </source>
</evidence>
<dbReference type="GO" id="GO:0003955">
    <property type="term" value="F:NAD(P)H dehydrogenase (quinone) activity"/>
    <property type="evidence" value="ECO:0007669"/>
    <property type="project" value="UniProtKB-EC"/>
</dbReference>
<proteinExistence type="predicted"/>
<sequence length="282" mass="30360">MKIGVSGASGHLGEAVLKRLKELPGSHTVAGISRLPHAVKYADEVRFGDYDAPVRLHEAYADLDRLLIIPTFDLRHGARARQLVHAIDAALLSGAGHITLISDVGTDERKEPHVGAASWVAEQHLIRSAPSWTILRANYFMESYAQEVLRWGAVGRLVELGENRVGFVSRWDVAAAAAGILVGAGHSGAFYNATGPEALTVADRAALASKILDKPVEIVLASPTELRQQLKVTGLSEVYLGVVMDIKHKTFEAGYDIMTGDVERLSGCRPKSLSDILLNSIA</sequence>